<reference evidence="8" key="1">
    <citation type="journal article" date="2019" name="Int. J. Syst. Evol. Microbiol.">
        <title>The Global Catalogue of Microorganisms (GCM) 10K type strain sequencing project: providing services to taxonomists for standard genome sequencing and annotation.</title>
        <authorList>
            <consortium name="The Broad Institute Genomics Platform"/>
            <consortium name="The Broad Institute Genome Sequencing Center for Infectious Disease"/>
            <person name="Wu L."/>
            <person name="Ma J."/>
        </authorList>
    </citation>
    <scope>NUCLEOTIDE SEQUENCE [LARGE SCALE GENOMIC DNA]</scope>
    <source>
        <strain evidence="8">CCUG 2113</strain>
    </source>
</reference>
<comment type="similarity">
    <text evidence="5">Belongs to the L2HGDH family.</text>
</comment>
<dbReference type="InterPro" id="IPR006076">
    <property type="entry name" value="FAD-dep_OxRdtase"/>
</dbReference>
<dbReference type="Gene3D" id="3.50.50.60">
    <property type="entry name" value="FAD/NAD(P)-binding domain"/>
    <property type="match status" value="1"/>
</dbReference>
<evidence type="ECO:0000256" key="5">
    <source>
        <dbReference type="ARBA" id="ARBA00037941"/>
    </source>
</evidence>
<dbReference type="EMBL" id="JBHSAJ010000184">
    <property type="protein sequence ID" value="MFC3938615.1"/>
    <property type="molecule type" value="Genomic_DNA"/>
</dbReference>
<dbReference type="SUPFAM" id="SSF51905">
    <property type="entry name" value="FAD/NAD(P)-binding domain"/>
    <property type="match status" value="1"/>
</dbReference>
<dbReference type="Proteomes" id="UP001595693">
    <property type="component" value="Unassembled WGS sequence"/>
</dbReference>
<dbReference type="InterPro" id="IPR036188">
    <property type="entry name" value="FAD/NAD-bd_sf"/>
</dbReference>
<accession>A0ABV8DKC1</accession>
<dbReference type="Pfam" id="PF01266">
    <property type="entry name" value="DAO"/>
    <property type="match status" value="1"/>
</dbReference>
<dbReference type="RefSeq" id="WP_055395877.1">
    <property type="nucleotide sequence ID" value="NZ_JAMXAX010000051.1"/>
</dbReference>
<evidence type="ECO:0000313" key="7">
    <source>
        <dbReference type="EMBL" id="MFC3938615.1"/>
    </source>
</evidence>
<evidence type="ECO:0000256" key="2">
    <source>
        <dbReference type="ARBA" id="ARBA00022630"/>
    </source>
</evidence>
<proteinExistence type="inferred from homology"/>
<keyword evidence="4" id="KW-0560">Oxidoreductase</keyword>
<sequence>MADAVDCVVVGAGVVGLAVARALALQGREVMVLESADAIGTGISSRNSEVIHAGLYYSTDSLKAKLCVRGRDMLYAYCTERNVPHSRCGKLLVATALSQLPSLESIQARAQANGVLDLRWLGRHEAQAMEPALECVAALFSPSTGIVDSHALMLALQGDLEHAGGLVALNSPLALAECAQDAINLEAFDGTRLRARTVVNAAGLNAPGLARRFAGLGADHVPHARHAKGSYFTLSGKAPFSHLIYPVPEAAGLGVHLTLDLGGQAKFGPDLQWVDSPDDLLVDPARGEAFYAEVRKYWPALRDGALAPGYAGMRPKIHGPDEPAADFVIQGPSVHGIPGLVNLFGIESPGLTSSLAIAEHVAALV</sequence>
<dbReference type="PANTHER" id="PTHR43104:SF4">
    <property type="entry name" value="L-2-HYDROXYGLUTARATE DEHYDROGENASE, MITOCHONDRIAL"/>
    <property type="match status" value="1"/>
</dbReference>
<evidence type="ECO:0000256" key="4">
    <source>
        <dbReference type="ARBA" id="ARBA00023002"/>
    </source>
</evidence>
<keyword evidence="8" id="KW-1185">Reference proteome</keyword>
<keyword evidence="2" id="KW-0285">Flavoprotein</keyword>
<evidence type="ECO:0000256" key="3">
    <source>
        <dbReference type="ARBA" id="ARBA00022827"/>
    </source>
</evidence>
<dbReference type="PANTHER" id="PTHR43104">
    <property type="entry name" value="L-2-HYDROXYGLUTARATE DEHYDROGENASE, MITOCHONDRIAL"/>
    <property type="match status" value="1"/>
</dbReference>
<evidence type="ECO:0000256" key="1">
    <source>
        <dbReference type="ARBA" id="ARBA00001974"/>
    </source>
</evidence>
<feature type="domain" description="FAD dependent oxidoreductase" evidence="6">
    <location>
        <begin position="6"/>
        <end position="364"/>
    </location>
</feature>
<organism evidence="7 8">
    <name type="scientific">Acidovorax facilis</name>
    <dbReference type="NCBI Taxonomy" id="12917"/>
    <lineage>
        <taxon>Bacteria</taxon>
        <taxon>Pseudomonadati</taxon>
        <taxon>Pseudomonadota</taxon>
        <taxon>Betaproteobacteria</taxon>
        <taxon>Burkholderiales</taxon>
        <taxon>Comamonadaceae</taxon>
        <taxon>Acidovorax</taxon>
    </lineage>
</organism>
<comment type="cofactor">
    <cofactor evidence="1">
        <name>FAD</name>
        <dbReference type="ChEBI" id="CHEBI:57692"/>
    </cofactor>
</comment>
<gene>
    <name evidence="7" type="ORF">ACFOW3_28745</name>
</gene>
<dbReference type="Gene3D" id="3.30.9.10">
    <property type="entry name" value="D-Amino Acid Oxidase, subunit A, domain 2"/>
    <property type="match status" value="1"/>
</dbReference>
<name>A0ABV8DKC1_9BURK</name>
<evidence type="ECO:0000259" key="6">
    <source>
        <dbReference type="Pfam" id="PF01266"/>
    </source>
</evidence>
<comment type="caution">
    <text evidence="7">The sequence shown here is derived from an EMBL/GenBank/DDBJ whole genome shotgun (WGS) entry which is preliminary data.</text>
</comment>
<protein>
    <submittedName>
        <fullName evidence="7">NAD(P)/FAD-dependent oxidoreductase</fullName>
    </submittedName>
</protein>
<keyword evidence="3" id="KW-0274">FAD</keyword>
<evidence type="ECO:0000313" key="8">
    <source>
        <dbReference type="Proteomes" id="UP001595693"/>
    </source>
</evidence>